<evidence type="ECO:0000256" key="4">
    <source>
        <dbReference type="ARBA" id="ARBA00022825"/>
    </source>
</evidence>
<dbReference type="PANTHER" id="PTHR22939:SF129">
    <property type="entry name" value="SERINE PROTEASE HTRA2, MITOCHONDRIAL"/>
    <property type="match status" value="1"/>
</dbReference>
<evidence type="ECO:0000259" key="6">
    <source>
        <dbReference type="PROSITE" id="PS50106"/>
    </source>
</evidence>
<accession>A0AAP6JE50</accession>
<evidence type="ECO:0000313" key="8">
    <source>
        <dbReference type="Proteomes" id="UP001302316"/>
    </source>
</evidence>
<evidence type="ECO:0000256" key="2">
    <source>
        <dbReference type="ARBA" id="ARBA00022670"/>
    </source>
</evidence>
<dbReference type="SMART" id="SM00228">
    <property type="entry name" value="PDZ"/>
    <property type="match status" value="1"/>
</dbReference>
<keyword evidence="5" id="KW-0472">Membrane</keyword>
<comment type="caution">
    <text evidence="7">The sequence shown here is derived from an EMBL/GenBank/DDBJ whole genome shotgun (WGS) entry which is preliminary data.</text>
</comment>
<evidence type="ECO:0000313" key="7">
    <source>
        <dbReference type="EMBL" id="MEA5444861.1"/>
    </source>
</evidence>
<evidence type="ECO:0000256" key="5">
    <source>
        <dbReference type="SAM" id="Phobius"/>
    </source>
</evidence>
<feature type="transmembrane region" description="Helical" evidence="5">
    <location>
        <begin position="14"/>
        <end position="32"/>
    </location>
</feature>
<keyword evidence="3" id="KW-0378">Hydrolase</keyword>
<dbReference type="InterPro" id="IPR009003">
    <property type="entry name" value="Peptidase_S1_PA"/>
</dbReference>
<dbReference type="InterPro" id="IPR036034">
    <property type="entry name" value="PDZ_sf"/>
</dbReference>
<keyword evidence="2" id="KW-0645">Protease</keyword>
<evidence type="ECO:0000256" key="1">
    <source>
        <dbReference type="ARBA" id="ARBA00010541"/>
    </source>
</evidence>
<dbReference type="Pfam" id="PF13180">
    <property type="entry name" value="PDZ_2"/>
    <property type="match status" value="1"/>
</dbReference>
<dbReference type="EMBL" id="JAYGII010000004">
    <property type="protein sequence ID" value="MEA5444861.1"/>
    <property type="molecule type" value="Genomic_DNA"/>
</dbReference>
<sequence>MGETAGRITGWLDFLVRSVVLGLAAAFVVVFFRPELLERNGQVDSFADAVEQSAPSVVNVHTARRLDDIDPEFIPDYWRRYFDDRPGEHRDRVESSLGSGVIVSPDGHILTSNHIIEDAEEIRVALHDGRIEAAEVVGTDPETDLALLRIEAADLPVIRFGRSDRLRVGDIALAIGNPVGLGQAVTQGIISATGRSQLGITTFENFIQTDAAINFGNSGGALVDTRGRLVGINTAMLSSENGGSGVGFAIPVSLAQGVMNQLIEHGRVIRGYLGIAPQSLTLELAESFGLDEPVGVVVTNVQRGSPAHEAGIIPGDVVTHINGNEVTDYYDALNKVASLQPGDSAEIRVIRDEEVRYFSAVIAERQVPGQN</sequence>
<keyword evidence="5" id="KW-1133">Transmembrane helix</keyword>
<dbReference type="GO" id="GO:0004252">
    <property type="term" value="F:serine-type endopeptidase activity"/>
    <property type="evidence" value="ECO:0007669"/>
    <property type="project" value="InterPro"/>
</dbReference>
<organism evidence="7 8">
    <name type="scientific">Natronospira elongata</name>
    <dbReference type="NCBI Taxonomy" id="3110268"/>
    <lineage>
        <taxon>Bacteria</taxon>
        <taxon>Pseudomonadati</taxon>
        <taxon>Pseudomonadota</taxon>
        <taxon>Gammaproteobacteria</taxon>
        <taxon>Natronospirales</taxon>
        <taxon>Natronospiraceae</taxon>
        <taxon>Natronospira</taxon>
    </lineage>
</organism>
<keyword evidence="4" id="KW-0720">Serine protease</keyword>
<dbReference type="FunFam" id="2.40.10.10:FF:000001">
    <property type="entry name" value="Periplasmic serine protease DegS"/>
    <property type="match status" value="1"/>
</dbReference>
<dbReference type="GO" id="GO:0006515">
    <property type="term" value="P:protein quality control for misfolded or incompletely synthesized proteins"/>
    <property type="evidence" value="ECO:0007669"/>
    <property type="project" value="TreeGrafter"/>
</dbReference>
<dbReference type="SUPFAM" id="SSF50156">
    <property type="entry name" value="PDZ domain-like"/>
    <property type="match status" value="1"/>
</dbReference>
<feature type="domain" description="PDZ" evidence="6">
    <location>
        <begin position="262"/>
        <end position="328"/>
    </location>
</feature>
<dbReference type="Pfam" id="PF13365">
    <property type="entry name" value="Trypsin_2"/>
    <property type="match status" value="1"/>
</dbReference>
<dbReference type="SUPFAM" id="SSF50494">
    <property type="entry name" value="Trypsin-like serine proteases"/>
    <property type="match status" value="1"/>
</dbReference>
<dbReference type="PRINTS" id="PR00834">
    <property type="entry name" value="PROTEASES2C"/>
</dbReference>
<dbReference type="Gene3D" id="2.40.10.120">
    <property type="match status" value="1"/>
</dbReference>
<evidence type="ECO:0000256" key="3">
    <source>
        <dbReference type="ARBA" id="ARBA00022801"/>
    </source>
</evidence>
<reference evidence="7 8" key="1">
    <citation type="submission" date="2023-12" db="EMBL/GenBank/DDBJ databases">
        <title>Whole-genome sequencing of halo(alkali)philic microorganisms from hypersaline lakes.</title>
        <authorList>
            <person name="Sorokin D.Y."/>
            <person name="Merkel A.Y."/>
            <person name="Messina E."/>
            <person name="Yakimov M."/>
        </authorList>
    </citation>
    <scope>NUCLEOTIDE SEQUENCE [LARGE SCALE GENOMIC DNA]</scope>
    <source>
        <strain evidence="7 8">AB-CW1</strain>
    </source>
</reference>
<keyword evidence="8" id="KW-1185">Reference proteome</keyword>
<dbReference type="PROSITE" id="PS50106">
    <property type="entry name" value="PDZ"/>
    <property type="match status" value="1"/>
</dbReference>
<dbReference type="PANTHER" id="PTHR22939">
    <property type="entry name" value="SERINE PROTEASE FAMILY S1C HTRA-RELATED"/>
    <property type="match status" value="1"/>
</dbReference>
<dbReference type="InterPro" id="IPR001478">
    <property type="entry name" value="PDZ"/>
</dbReference>
<dbReference type="RefSeq" id="WP_346050493.1">
    <property type="nucleotide sequence ID" value="NZ_JAYGII010000004.1"/>
</dbReference>
<protein>
    <submittedName>
        <fullName evidence="7">Trypsin-like peptidase domain-containing protein</fullName>
    </submittedName>
</protein>
<dbReference type="GO" id="GO:0042597">
    <property type="term" value="C:periplasmic space"/>
    <property type="evidence" value="ECO:0007669"/>
    <property type="project" value="TreeGrafter"/>
</dbReference>
<name>A0AAP6JE50_9GAMM</name>
<dbReference type="Proteomes" id="UP001302316">
    <property type="component" value="Unassembled WGS sequence"/>
</dbReference>
<dbReference type="AlphaFoldDB" id="A0AAP6JE50"/>
<keyword evidence="5" id="KW-0812">Transmembrane</keyword>
<dbReference type="InterPro" id="IPR001940">
    <property type="entry name" value="Peptidase_S1C"/>
</dbReference>
<proteinExistence type="inferred from homology"/>
<comment type="similarity">
    <text evidence="1">Belongs to the peptidase S1C family.</text>
</comment>
<gene>
    <name evidence="7" type="ORF">VCB98_03405</name>
</gene>
<dbReference type="Gene3D" id="2.30.42.10">
    <property type="match status" value="1"/>
</dbReference>